<protein>
    <recommendedName>
        <fullName evidence="7">Methyltransferase domain-containing protein</fullName>
    </recommendedName>
</protein>
<dbReference type="GO" id="GO:0003677">
    <property type="term" value="F:DNA binding"/>
    <property type="evidence" value="ECO:0007669"/>
    <property type="project" value="UniProtKB-KW"/>
</dbReference>
<dbReference type="GO" id="GO:0046872">
    <property type="term" value="F:metal ion binding"/>
    <property type="evidence" value="ECO:0007669"/>
    <property type="project" value="UniProtKB-KW"/>
</dbReference>
<evidence type="ECO:0000256" key="2">
    <source>
        <dbReference type="ARBA" id="ARBA00022833"/>
    </source>
</evidence>
<dbReference type="InterPro" id="IPR021858">
    <property type="entry name" value="Fun_TF"/>
</dbReference>
<reference evidence="8" key="1">
    <citation type="submission" date="2021-04" db="EMBL/GenBank/DDBJ databases">
        <title>Draft genome of Fusarium avenaceum strain F156N33, isolated from an atmospheric sample in Virginia.</title>
        <authorList>
            <person name="Yang S."/>
            <person name="Vinatzer B.A."/>
            <person name="Coleman J."/>
        </authorList>
    </citation>
    <scope>NUCLEOTIDE SEQUENCE</scope>
    <source>
        <strain evidence="8">F156N33</strain>
    </source>
</reference>
<accession>A0A9P7GX36</accession>
<dbReference type="PANTHER" id="PTHR36206:SF12">
    <property type="entry name" value="ASPERCRYPTIN BIOSYNTHESIS CLUSTER-SPECIFIC TRANSCRIPTION REGULATOR ATNN-RELATED"/>
    <property type="match status" value="1"/>
</dbReference>
<dbReference type="InterPro" id="IPR029063">
    <property type="entry name" value="SAM-dependent_MTases_sf"/>
</dbReference>
<evidence type="ECO:0000256" key="4">
    <source>
        <dbReference type="ARBA" id="ARBA00023125"/>
    </source>
</evidence>
<keyword evidence="2" id="KW-0862">Zinc</keyword>
<evidence type="ECO:0000256" key="1">
    <source>
        <dbReference type="ARBA" id="ARBA00022723"/>
    </source>
</evidence>
<dbReference type="CDD" id="cd02440">
    <property type="entry name" value="AdoMet_MTases"/>
    <property type="match status" value="1"/>
</dbReference>
<sequence>MPVNFHSILSLNPRVADTSIESCYFHHFHHWTSTQLTCAPGSSNFYLTYVLPLAHICEPIKHAIIAVGAAHRFFMAGQETCSPLQQLKSLSMQQYNKAISRIIPHMSLDSAFDIQCTLVCCLLFVAFEGINGRYAESIRHIRAGVRLLSSPALIDASREEKSVMKLTEMFSNLGVEASMFMEDTIIPDIRSGSIDVLYGTDISDQPFRDLDEAAGALRKLDVKAVDIMDQEPCPEDIGHGSFCSQDSMEPWEKEYFDSMWNDLDAKFEEWNSRFELTKRHIATWDYQDLHSPQLIYLTLQQKFWRMCMTWEREEFAEPVPAAVKQFLDAADVFAQTVLVPGQTSFSLDGDMISSLSLVVWTCSDPILRHRALDLLRSLNRREGIWDSREIVELHEATLALEDPTSWYRKEIPGGVPGSLSETLMTYDEWAKTYNQDVEKEEYVAPQLAAERLLNHLGSAKIPDAKVLDAGCGTGLVGEALMKLGAKHIDGIDISPGMLEVAERTGVYDSLSVGNIAEILDIPSRLYDAVICVGTMTEGHVGPEPFDEFVRVTKPGGYIVSTIRESVWTSKGYEAKVTSLTQAGQAKLVSNELEPQRIGAAVYAYFVILQVE</sequence>
<dbReference type="Pfam" id="PF13649">
    <property type="entry name" value="Methyltransf_25"/>
    <property type="match status" value="1"/>
</dbReference>
<evidence type="ECO:0000256" key="6">
    <source>
        <dbReference type="ARBA" id="ARBA00023242"/>
    </source>
</evidence>
<keyword evidence="5" id="KW-0804">Transcription</keyword>
<dbReference type="SUPFAM" id="SSF53335">
    <property type="entry name" value="S-adenosyl-L-methionine-dependent methyltransferases"/>
    <property type="match status" value="1"/>
</dbReference>
<keyword evidence="1" id="KW-0479">Metal-binding</keyword>
<dbReference type="InterPro" id="IPR052360">
    <property type="entry name" value="Transcr_Regulatory_Proteins"/>
</dbReference>
<evidence type="ECO:0000313" key="9">
    <source>
        <dbReference type="Proteomes" id="UP000782241"/>
    </source>
</evidence>
<organism evidence="8 9">
    <name type="scientific">Fusarium avenaceum</name>
    <dbReference type="NCBI Taxonomy" id="40199"/>
    <lineage>
        <taxon>Eukaryota</taxon>
        <taxon>Fungi</taxon>
        <taxon>Dikarya</taxon>
        <taxon>Ascomycota</taxon>
        <taxon>Pezizomycotina</taxon>
        <taxon>Sordariomycetes</taxon>
        <taxon>Hypocreomycetidae</taxon>
        <taxon>Hypocreales</taxon>
        <taxon>Nectriaceae</taxon>
        <taxon>Fusarium</taxon>
        <taxon>Fusarium tricinctum species complex</taxon>
    </lineage>
</organism>
<proteinExistence type="predicted"/>
<dbReference type="InterPro" id="IPR041698">
    <property type="entry name" value="Methyltransf_25"/>
</dbReference>
<evidence type="ECO:0000259" key="7">
    <source>
        <dbReference type="Pfam" id="PF13649"/>
    </source>
</evidence>
<feature type="domain" description="Methyltransferase" evidence="7">
    <location>
        <begin position="466"/>
        <end position="556"/>
    </location>
</feature>
<name>A0A9P7GX36_9HYPO</name>
<keyword evidence="4" id="KW-0238">DNA-binding</keyword>
<dbReference type="AlphaFoldDB" id="A0A9P7GX36"/>
<gene>
    <name evidence="8" type="ORF">KAF25_001583</name>
</gene>
<evidence type="ECO:0000256" key="5">
    <source>
        <dbReference type="ARBA" id="ARBA00023163"/>
    </source>
</evidence>
<evidence type="ECO:0000313" key="8">
    <source>
        <dbReference type="EMBL" id="KAG5656013.1"/>
    </source>
</evidence>
<dbReference type="Pfam" id="PF11951">
    <property type="entry name" value="Fungal_trans_2"/>
    <property type="match status" value="1"/>
</dbReference>
<keyword evidence="6" id="KW-0539">Nucleus</keyword>
<evidence type="ECO:0000256" key="3">
    <source>
        <dbReference type="ARBA" id="ARBA00023015"/>
    </source>
</evidence>
<keyword evidence="9" id="KW-1185">Reference proteome</keyword>
<keyword evidence="3" id="KW-0805">Transcription regulation</keyword>
<dbReference type="Proteomes" id="UP000782241">
    <property type="component" value="Unassembled WGS sequence"/>
</dbReference>
<comment type="caution">
    <text evidence="8">The sequence shown here is derived from an EMBL/GenBank/DDBJ whole genome shotgun (WGS) entry which is preliminary data.</text>
</comment>
<dbReference type="Gene3D" id="3.40.50.150">
    <property type="entry name" value="Vaccinia Virus protein VP39"/>
    <property type="match status" value="1"/>
</dbReference>
<dbReference type="PANTHER" id="PTHR36206">
    <property type="entry name" value="ASPERCRYPTIN BIOSYNTHESIS CLUSTER-SPECIFIC TRANSCRIPTION REGULATOR ATNN-RELATED"/>
    <property type="match status" value="1"/>
</dbReference>
<dbReference type="EMBL" id="JAGPUO010000024">
    <property type="protein sequence ID" value="KAG5656013.1"/>
    <property type="molecule type" value="Genomic_DNA"/>
</dbReference>